<gene>
    <name evidence="1" type="ORF">F8154_14670</name>
</gene>
<evidence type="ECO:0000313" key="1">
    <source>
        <dbReference type="EMBL" id="KAB3529504.1"/>
    </source>
</evidence>
<proteinExistence type="predicted"/>
<dbReference type="PANTHER" id="PTHR36166:SF1">
    <property type="entry name" value="SRPBCC DOMAIN-CONTAINING PROTEIN"/>
    <property type="match status" value="1"/>
</dbReference>
<dbReference type="InterPro" id="IPR019587">
    <property type="entry name" value="Polyketide_cyclase/dehydratase"/>
</dbReference>
<keyword evidence="2" id="KW-1185">Reference proteome</keyword>
<dbReference type="Gene3D" id="3.30.530.20">
    <property type="match status" value="1"/>
</dbReference>
<accession>A0A6I0EVF0</accession>
<comment type="caution">
    <text evidence="1">The sequence shown here is derived from an EMBL/GenBank/DDBJ whole genome shotgun (WGS) entry which is preliminary data.</text>
</comment>
<dbReference type="AlphaFoldDB" id="A0A6I0EVF0"/>
<name>A0A6I0EVF0_9FIRM</name>
<dbReference type="SUPFAM" id="SSF55961">
    <property type="entry name" value="Bet v1-like"/>
    <property type="match status" value="1"/>
</dbReference>
<dbReference type="RefSeq" id="WP_151862359.1">
    <property type="nucleotide sequence ID" value="NZ_WBZC01000085.1"/>
</dbReference>
<dbReference type="InterPro" id="IPR023393">
    <property type="entry name" value="START-like_dom_sf"/>
</dbReference>
<dbReference type="OrthoDB" id="191189at2"/>
<sequence length="159" mass="18880">MHNNKTYSRLYRVLDTCIDIEAPPRIVWEMLVDFKSWELWNEFIPMVEGNLRIGEHMRIKVVPPGLKPMIFKPEVYLVNKYEEILWGGSFLGVVYRVDHAFLLEPLPEGKTRFRQIERFRGPMVLLMGSMIKKTEIGYHQMNLAFKKHVEEKIKKNDES</sequence>
<dbReference type="Proteomes" id="UP000432715">
    <property type="component" value="Unassembled WGS sequence"/>
</dbReference>
<dbReference type="EMBL" id="WBZC01000085">
    <property type="protein sequence ID" value="KAB3529504.1"/>
    <property type="molecule type" value="Genomic_DNA"/>
</dbReference>
<dbReference type="PANTHER" id="PTHR36166">
    <property type="entry name" value="CHROMOSOME 9, WHOLE GENOME SHOTGUN SEQUENCE"/>
    <property type="match status" value="1"/>
</dbReference>
<evidence type="ECO:0000313" key="2">
    <source>
        <dbReference type="Proteomes" id="UP000432715"/>
    </source>
</evidence>
<organism evidence="1 2">
    <name type="scientific">Alkaliphilus pronyensis</name>
    <dbReference type="NCBI Taxonomy" id="1482732"/>
    <lineage>
        <taxon>Bacteria</taxon>
        <taxon>Bacillati</taxon>
        <taxon>Bacillota</taxon>
        <taxon>Clostridia</taxon>
        <taxon>Peptostreptococcales</taxon>
        <taxon>Natronincolaceae</taxon>
        <taxon>Alkaliphilus</taxon>
    </lineage>
</organism>
<dbReference type="CDD" id="cd07822">
    <property type="entry name" value="SRPBCC_4"/>
    <property type="match status" value="1"/>
</dbReference>
<dbReference type="Pfam" id="PF10604">
    <property type="entry name" value="Polyketide_cyc2"/>
    <property type="match status" value="1"/>
</dbReference>
<protein>
    <submittedName>
        <fullName evidence="1">SRPBCC domain-containing protein</fullName>
    </submittedName>
</protein>
<reference evidence="1 2" key="1">
    <citation type="submission" date="2019-10" db="EMBL/GenBank/DDBJ databases">
        <title>Alkaliphilus serpentinus sp. nov. and Alkaliphilus pronyensis sp. nov., two novel anaerobic alkaliphilic species isolated from the serpentinized-hosted hydrothermal field of the Prony Bay (New Caledonia).</title>
        <authorList>
            <person name="Postec A."/>
        </authorList>
    </citation>
    <scope>NUCLEOTIDE SEQUENCE [LARGE SCALE GENOMIC DNA]</scope>
    <source>
        <strain evidence="1 2">LacV</strain>
    </source>
</reference>